<feature type="domain" description="Glycosyl transferase family 1" evidence="1">
    <location>
        <begin position="204"/>
        <end position="370"/>
    </location>
</feature>
<name>A0A1I4RVP1_9EURY</name>
<dbReference type="Pfam" id="PF00534">
    <property type="entry name" value="Glycos_transf_1"/>
    <property type="match status" value="1"/>
</dbReference>
<dbReference type="InterPro" id="IPR028098">
    <property type="entry name" value="Glyco_trans_4-like_N"/>
</dbReference>
<dbReference type="OrthoDB" id="109596at2157"/>
<reference evidence="4" key="1">
    <citation type="submission" date="2016-10" db="EMBL/GenBank/DDBJ databases">
        <authorList>
            <person name="Varghese N."/>
            <person name="Submissions S."/>
        </authorList>
    </citation>
    <scope>NUCLEOTIDE SEQUENCE [LARGE SCALE GENOMIC DNA]</scope>
    <source>
        <strain evidence="4">Mob M</strain>
    </source>
</reference>
<evidence type="ECO:0000313" key="4">
    <source>
        <dbReference type="Proteomes" id="UP000198535"/>
    </source>
</evidence>
<dbReference type="EMBL" id="FOUJ01000003">
    <property type="protein sequence ID" value="SFM56302.1"/>
    <property type="molecule type" value="Genomic_DNA"/>
</dbReference>
<dbReference type="RefSeq" id="WP_091935857.1">
    <property type="nucleotide sequence ID" value="NZ_FOUJ01000003.1"/>
</dbReference>
<keyword evidence="4" id="KW-1185">Reference proteome</keyword>
<dbReference type="InterPro" id="IPR050194">
    <property type="entry name" value="Glycosyltransferase_grp1"/>
</dbReference>
<evidence type="ECO:0000259" key="2">
    <source>
        <dbReference type="Pfam" id="PF13439"/>
    </source>
</evidence>
<evidence type="ECO:0000313" key="3">
    <source>
        <dbReference type="EMBL" id="SFM56302.1"/>
    </source>
</evidence>
<dbReference type="PANTHER" id="PTHR45947">
    <property type="entry name" value="SULFOQUINOVOSYL TRANSFERASE SQD2"/>
    <property type="match status" value="1"/>
</dbReference>
<feature type="domain" description="Glycosyltransferase subfamily 4-like N-terminal" evidence="2">
    <location>
        <begin position="66"/>
        <end position="193"/>
    </location>
</feature>
<protein>
    <submittedName>
        <fullName evidence="3">Glycosyltransferase involved in cell wall bisynthesis</fullName>
    </submittedName>
</protein>
<sequence>MSSNNLLVITNNYPNEDDSYVGGIFVKEQINYLKHYFKNIYVISPVAYGIDKFRKTTYKNYKYDNVEVFYPKYFNIPLFYFCFKDSWIYFATKAIIKSIESKNLNFAIIHSHFTWPSGSCSIKIGDKYDVPVIVTEHTSITFQRAVERKEKIFIDTWDKCDAIIRVRKNDISSFESIGISKNKVFPIPNGFDSSIFYNDNTLECRKKLGLPLDKKILLYVGNLYDEAKGHKYLIEAMNDVVKYRDDVFCVIVGNGKLKNVIQDQIMDFKLENYVKLVGGKSHDEIPLWMNSCDIFVLPSLNEGNPTVMFECLGCGKPFVGTKVGGVPEVIISDEYGLLVNPGNSRELANKILSALGKDWDSNVITNYAYNFRWENISKQIITVYEKAGYVH</sequence>
<dbReference type="STRING" id="487685.SAMN04488696_1612"/>
<dbReference type="Proteomes" id="UP000198535">
    <property type="component" value="Unassembled WGS sequence"/>
</dbReference>
<dbReference type="InterPro" id="IPR001296">
    <property type="entry name" value="Glyco_trans_1"/>
</dbReference>
<dbReference type="GO" id="GO:0016757">
    <property type="term" value="F:glycosyltransferase activity"/>
    <property type="evidence" value="ECO:0007669"/>
    <property type="project" value="InterPro"/>
</dbReference>
<dbReference type="SUPFAM" id="SSF53756">
    <property type="entry name" value="UDP-Glycosyltransferase/glycogen phosphorylase"/>
    <property type="match status" value="1"/>
</dbReference>
<gene>
    <name evidence="3" type="ORF">SAMN04488696_1612</name>
</gene>
<dbReference type="AlphaFoldDB" id="A0A1I4RVP1"/>
<accession>A0A1I4RVP1</accession>
<dbReference type="PANTHER" id="PTHR45947:SF15">
    <property type="entry name" value="TEICHURONIC ACID BIOSYNTHESIS GLYCOSYLTRANSFERASE TUAC-RELATED"/>
    <property type="match status" value="1"/>
</dbReference>
<dbReference type="Pfam" id="PF13439">
    <property type="entry name" value="Glyco_transf_4"/>
    <property type="match status" value="1"/>
</dbReference>
<dbReference type="Gene3D" id="3.40.50.2000">
    <property type="entry name" value="Glycogen Phosphorylase B"/>
    <property type="match status" value="2"/>
</dbReference>
<evidence type="ECO:0000259" key="1">
    <source>
        <dbReference type="Pfam" id="PF00534"/>
    </source>
</evidence>
<proteinExistence type="predicted"/>
<keyword evidence="3" id="KW-0808">Transferase</keyword>
<organism evidence="3 4">
    <name type="scientific">Methanolobus profundi</name>
    <dbReference type="NCBI Taxonomy" id="487685"/>
    <lineage>
        <taxon>Archaea</taxon>
        <taxon>Methanobacteriati</taxon>
        <taxon>Methanobacteriota</taxon>
        <taxon>Stenosarchaea group</taxon>
        <taxon>Methanomicrobia</taxon>
        <taxon>Methanosarcinales</taxon>
        <taxon>Methanosarcinaceae</taxon>
        <taxon>Methanolobus</taxon>
    </lineage>
</organism>